<protein>
    <submittedName>
        <fullName evidence="1">Uncharacterized protein</fullName>
    </submittedName>
</protein>
<reference evidence="1" key="1">
    <citation type="submission" date="2021-02" db="EMBL/GenBank/DDBJ databases">
        <authorList>
            <person name="Nowell W R."/>
        </authorList>
    </citation>
    <scope>NUCLEOTIDE SEQUENCE</scope>
</reference>
<proteinExistence type="predicted"/>
<dbReference type="EMBL" id="CAJNOU010000550">
    <property type="protein sequence ID" value="CAF1029627.1"/>
    <property type="molecule type" value="Genomic_DNA"/>
</dbReference>
<accession>A0A814J262</accession>
<dbReference type="Proteomes" id="UP000663889">
    <property type="component" value="Unassembled WGS sequence"/>
</dbReference>
<name>A0A814J262_9BILA</name>
<sequence length="321" mass="37129">MEQEVLNLANKQVQQVISSALYCLSQMSSTIFQNSSSNRTLKSNILLRCRSSSNNRNNRKVSFHHTIPRCSLPATKNDFVHYQTRLLSYQQTNQTRCRASRNINNTSLNRTFDVRYSFSLNKPCLTKINKQRYNLIDTQNFANQLVEHSIRTALLQINYQNLTNHNGTSCLFSHCTASHASMERFQAINSYVEQFIHSTIKQAIEKISSFDIEHFSNCFAEHIITNALSTIANDKIYSRTTLNDNEKYLRKFKNNEQQQQTNLFTQNRYQSSSSVYQSLTNNSSSNEESIDSLVNNIAQQIYIDSFNELKQIFTDDNSNND</sequence>
<evidence type="ECO:0000313" key="2">
    <source>
        <dbReference type="Proteomes" id="UP000663889"/>
    </source>
</evidence>
<evidence type="ECO:0000313" key="1">
    <source>
        <dbReference type="EMBL" id="CAF1029627.1"/>
    </source>
</evidence>
<comment type="caution">
    <text evidence="1">The sequence shown here is derived from an EMBL/GenBank/DDBJ whole genome shotgun (WGS) entry which is preliminary data.</text>
</comment>
<dbReference type="AlphaFoldDB" id="A0A814J262"/>
<organism evidence="1 2">
    <name type="scientific">Rotaria sordida</name>
    <dbReference type="NCBI Taxonomy" id="392033"/>
    <lineage>
        <taxon>Eukaryota</taxon>
        <taxon>Metazoa</taxon>
        <taxon>Spiralia</taxon>
        <taxon>Gnathifera</taxon>
        <taxon>Rotifera</taxon>
        <taxon>Eurotatoria</taxon>
        <taxon>Bdelloidea</taxon>
        <taxon>Philodinida</taxon>
        <taxon>Philodinidae</taxon>
        <taxon>Rotaria</taxon>
    </lineage>
</organism>
<gene>
    <name evidence="1" type="ORF">SEV965_LOCUS12241</name>
</gene>